<keyword evidence="1" id="KW-0472">Membrane</keyword>
<comment type="caution">
    <text evidence="2">The sequence shown here is derived from an EMBL/GenBank/DDBJ whole genome shotgun (WGS) entry which is preliminary data.</text>
</comment>
<organism evidence="2 3">
    <name type="scientific">Hallella bergensis DSM 17361</name>
    <dbReference type="NCBI Taxonomy" id="585502"/>
    <lineage>
        <taxon>Bacteria</taxon>
        <taxon>Pseudomonadati</taxon>
        <taxon>Bacteroidota</taxon>
        <taxon>Bacteroidia</taxon>
        <taxon>Bacteroidales</taxon>
        <taxon>Prevotellaceae</taxon>
        <taxon>Hallella</taxon>
    </lineage>
</organism>
<evidence type="ECO:0000313" key="3">
    <source>
        <dbReference type="Proteomes" id="UP000003160"/>
    </source>
</evidence>
<dbReference type="AlphaFoldDB" id="D1PUW7"/>
<accession>D1PUW7</accession>
<evidence type="ECO:0000313" key="2">
    <source>
        <dbReference type="EMBL" id="EFA44827.1"/>
    </source>
</evidence>
<dbReference type="EMBL" id="ACKS01000033">
    <property type="protein sequence ID" value="EFA44827.1"/>
    <property type="molecule type" value="Genomic_DNA"/>
</dbReference>
<protein>
    <submittedName>
        <fullName evidence="2">Uncharacterized protein</fullName>
    </submittedName>
</protein>
<dbReference type="Proteomes" id="UP000003160">
    <property type="component" value="Unassembled WGS sequence"/>
</dbReference>
<gene>
    <name evidence="2" type="ORF">HMPREF0645_0752</name>
</gene>
<proteinExistence type="predicted"/>
<feature type="transmembrane region" description="Helical" evidence="1">
    <location>
        <begin position="14"/>
        <end position="33"/>
    </location>
</feature>
<dbReference type="HOGENOM" id="CLU_3237568_0_0_10"/>
<name>D1PUW7_9BACT</name>
<keyword evidence="1" id="KW-1133">Transmembrane helix</keyword>
<keyword evidence="3" id="KW-1185">Reference proteome</keyword>
<evidence type="ECO:0000256" key="1">
    <source>
        <dbReference type="SAM" id="Phobius"/>
    </source>
</evidence>
<keyword evidence="1" id="KW-0812">Transmembrane</keyword>
<reference evidence="2 3" key="1">
    <citation type="submission" date="2009-10" db="EMBL/GenBank/DDBJ databases">
        <authorList>
            <person name="Qin X."/>
            <person name="Bachman B."/>
            <person name="Battles P."/>
            <person name="Bell A."/>
            <person name="Bess C."/>
            <person name="Bickham C."/>
            <person name="Chaboub L."/>
            <person name="Chen D."/>
            <person name="Coyle M."/>
            <person name="Deiros D.R."/>
            <person name="Dinh H."/>
            <person name="Forbes L."/>
            <person name="Fowler G."/>
            <person name="Francisco L."/>
            <person name="Fu Q."/>
            <person name="Gubbala S."/>
            <person name="Hale W."/>
            <person name="Han Y."/>
            <person name="Hemphill L."/>
            <person name="Highlander S.K."/>
            <person name="Hirani K."/>
            <person name="Hogues M."/>
            <person name="Jackson L."/>
            <person name="Jakkamsetti A."/>
            <person name="Javaid M."/>
            <person name="Jiang H."/>
            <person name="Korchina V."/>
            <person name="Kovar C."/>
            <person name="Lara F."/>
            <person name="Lee S."/>
            <person name="Mata R."/>
            <person name="Mathew T."/>
            <person name="Moen C."/>
            <person name="Morales K."/>
            <person name="Munidasa M."/>
            <person name="Nazareth L."/>
            <person name="Ngo R."/>
            <person name="Nguyen L."/>
            <person name="Okwuonu G."/>
            <person name="Ongeri F."/>
            <person name="Patil S."/>
            <person name="Petrosino J."/>
            <person name="Pham C."/>
            <person name="Pham P."/>
            <person name="Pu L.-L."/>
            <person name="Puazo M."/>
            <person name="Raj R."/>
            <person name="Reid J."/>
            <person name="Rouhana J."/>
            <person name="Saada N."/>
            <person name="Shang Y."/>
            <person name="Simmons D."/>
            <person name="Thornton R."/>
            <person name="Warren J."/>
            <person name="Weissenberger G."/>
            <person name="Zhang J."/>
            <person name="Zhang L."/>
            <person name="Zhou C."/>
            <person name="Zhu D."/>
            <person name="Muzny D."/>
            <person name="Worley K."/>
            <person name="Gibbs R."/>
        </authorList>
    </citation>
    <scope>NUCLEOTIDE SEQUENCE [LARGE SCALE GENOMIC DNA]</scope>
    <source>
        <strain evidence="2 3">DSM 17361</strain>
    </source>
</reference>
<sequence>MGVHTTPDLKERKIMVTLMIMLAITVAVASQYVNSDNNLSMGK</sequence>